<proteinExistence type="predicted"/>
<feature type="transmembrane region" description="Helical" evidence="1">
    <location>
        <begin position="75"/>
        <end position="94"/>
    </location>
</feature>
<feature type="transmembrane region" description="Helical" evidence="1">
    <location>
        <begin position="18"/>
        <end position="38"/>
    </location>
</feature>
<accession>A0AAX1WWG4</accession>
<reference evidence="2 3" key="1">
    <citation type="submission" date="2018-11" db="EMBL/GenBank/DDBJ databases">
        <title>Genomic Encyclopedia of Type Strains, Phase IV (KMG-IV): sequencing the most valuable type-strain genomes for metagenomic binning, comparative biology and taxonomic classification.</title>
        <authorList>
            <person name="Goeker M."/>
        </authorList>
    </citation>
    <scope>NUCLEOTIDE SEQUENCE [LARGE SCALE GENOMIC DNA]</scope>
    <source>
        <strain evidence="2 3">DSM 15985</strain>
    </source>
</reference>
<dbReference type="RefSeq" id="WP_123675296.1">
    <property type="nucleotide sequence ID" value="NZ_RJVL01000002.1"/>
</dbReference>
<keyword evidence="3" id="KW-1185">Reference proteome</keyword>
<gene>
    <name evidence="2" type="ORF">EDC60_0903</name>
</gene>
<evidence type="ECO:0000313" key="2">
    <source>
        <dbReference type="EMBL" id="ROR48910.1"/>
    </source>
</evidence>
<keyword evidence="1" id="KW-0472">Membrane</keyword>
<keyword evidence="1" id="KW-1133">Transmembrane helix</keyword>
<organism evidence="2 3">
    <name type="scientific">Diaphorobacter nitroreducens</name>
    <dbReference type="NCBI Taxonomy" id="164759"/>
    <lineage>
        <taxon>Bacteria</taxon>
        <taxon>Pseudomonadati</taxon>
        <taxon>Pseudomonadota</taxon>
        <taxon>Betaproteobacteria</taxon>
        <taxon>Burkholderiales</taxon>
        <taxon>Comamonadaceae</taxon>
        <taxon>Diaphorobacter</taxon>
    </lineage>
</organism>
<feature type="transmembrane region" description="Helical" evidence="1">
    <location>
        <begin position="50"/>
        <end position="69"/>
    </location>
</feature>
<dbReference type="Proteomes" id="UP000271868">
    <property type="component" value="Unassembled WGS sequence"/>
</dbReference>
<dbReference type="AlphaFoldDB" id="A0AAX1WWG4"/>
<comment type="caution">
    <text evidence="2">The sequence shown here is derived from an EMBL/GenBank/DDBJ whole genome shotgun (WGS) entry which is preliminary data.</text>
</comment>
<evidence type="ECO:0008006" key="4">
    <source>
        <dbReference type="Google" id="ProtNLM"/>
    </source>
</evidence>
<evidence type="ECO:0000313" key="3">
    <source>
        <dbReference type="Proteomes" id="UP000271868"/>
    </source>
</evidence>
<sequence>MPAARHDPIRPDWVSKTLAGLVLGLCLALIASALLMTQLRDMPLAVGGQLAMWLVPPVWLGVLSGVYFFRSGRHAWAWLLGANAVGLGLWWLLWQGGAA</sequence>
<dbReference type="EMBL" id="RJVL01000002">
    <property type="protein sequence ID" value="ROR48910.1"/>
    <property type="molecule type" value="Genomic_DNA"/>
</dbReference>
<keyword evidence="1" id="KW-0812">Transmembrane</keyword>
<evidence type="ECO:0000256" key="1">
    <source>
        <dbReference type="SAM" id="Phobius"/>
    </source>
</evidence>
<name>A0AAX1WWG4_9BURK</name>
<protein>
    <recommendedName>
        <fullName evidence="4">Transmembrane lipoprotein</fullName>
    </recommendedName>
</protein>